<keyword evidence="4" id="KW-0677">Repeat</keyword>
<sequence length="607" mass="65257">MNFELLTVLALLLSAIVMFAINQPRMDAVALLMLTALPFTGAVTMSESLAGFADPNIVLIAALFVIGDGLVRTGVARLLGDWLTARAGSSEVRLLVLLMLVVCGLGSTMSSTAVTAIFIPVVLRISRSTGTAPGKLMMPLSMAALISGMMTLVATAPNLVVNSELIRQGATGFRFFSFTPFGAPVLVLCIIYMLFARRWLPGHVGDSNSGTRGRPSLSEWVERYKLANREHRVRVSARSPLVGRTLAELGLRNKSGANLLAIERDRMLIQPTPKTAIKAEDILLIDLFAESADVAELRQQYHLEELPFSGSHFTDHSQDLGMAEVILPADSELVGQTVAEARLRDRTGLTVIGLRRRNVAEERNLQHVELELGDTLLLMGPWKAIQSAQSSSNDFITLSLPREYDDVLPVPGKSLQSLFCLGLVILLMVTGLVPNVQAALIGCLLMGLLGCVNLESAYRSIDWKTIVLIVGMLPFSIALQRTGGVELASDALLSITNGLGVYGVLATLFCLTALLGMFISNTATAVLMAPVALSMAEHLSASPYPFAMIVALAASTAFMTPVSSPVNTLVVTPGNYTFSDFLKIGVPFSMIVMIVSVLMVPWLLPLY</sequence>
<dbReference type="RefSeq" id="WP_092054454.1">
    <property type="nucleotide sequence ID" value="NZ_FOQD01000017.1"/>
</dbReference>
<proteinExistence type="predicted"/>
<feature type="transmembrane region" description="Helical" evidence="7">
    <location>
        <begin position="135"/>
        <end position="155"/>
    </location>
</feature>
<feature type="transmembrane region" description="Helical" evidence="7">
    <location>
        <begin position="584"/>
        <end position="604"/>
    </location>
</feature>
<feature type="domain" description="RCK C-terminal" evidence="8">
    <location>
        <begin position="310"/>
        <end position="394"/>
    </location>
</feature>
<reference evidence="10" key="1">
    <citation type="submission" date="2016-10" db="EMBL/GenBank/DDBJ databases">
        <authorList>
            <person name="Varghese N."/>
            <person name="Submissions S."/>
        </authorList>
    </citation>
    <scope>NUCLEOTIDE SEQUENCE [LARGE SCALE GENOMIC DNA]</scope>
    <source>
        <strain evidence="10">DSM 26348</strain>
    </source>
</reference>
<dbReference type="PANTHER" id="PTHR43652:SF1">
    <property type="entry name" value="RESPONSE REGULATOR"/>
    <property type="match status" value="1"/>
</dbReference>
<evidence type="ECO:0000256" key="5">
    <source>
        <dbReference type="ARBA" id="ARBA00022989"/>
    </source>
</evidence>
<dbReference type="EMBL" id="FOQD01000017">
    <property type="protein sequence ID" value="SFJ26330.1"/>
    <property type="molecule type" value="Genomic_DNA"/>
</dbReference>
<dbReference type="InterPro" id="IPR006037">
    <property type="entry name" value="RCK_C"/>
</dbReference>
<name>A0A1I3PY23_9PLAN</name>
<dbReference type="GO" id="GO:0008324">
    <property type="term" value="F:monoatomic cation transmembrane transporter activity"/>
    <property type="evidence" value="ECO:0007669"/>
    <property type="project" value="InterPro"/>
</dbReference>
<dbReference type="PANTHER" id="PTHR43652">
    <property type="entry name" value="BASIC AMINO ACID ANTIPORTER YFCC-RELATED"/>
    <property type="match status" value="1"/>
</dbReference>
<dbReference type="AlphaFoldDB" id="A0A1I3PY23"/>
<feature type="transmembrane region" description="Helical" evidence="7">
    <location>
        <begin position="175"/>
        <end position="195"/>
    </location>
</feature>
<dbReference type="Proteomes" id="UP000199518">
    <property type="component" value="Unassembled WGS sequence"/>
</dbReference>
<feature type="domain" description="RCK C-terminal" evidence="8">
    <location>
        <begin position="218"/>
        <end position="303"/>
    </location>
</feature>
<dbReference type="OrthoDB" id="9765532at2"/>
<evidence type="ECO:0000259" key="8">
    <source>
        <dbReference type="PROSITE" id="PS51202"/>
    </source>
</evidence>
<evidence type="ECO:0000256" key="3">
    <source>
        <dbReference type="ARBA" id="ARBA00022692"/>
    </source>
</evidence>
<dbReference type="InterPro" id="IPR004680">
    <property type="entry name" value="Cit_transptr-like_dom"/>
</dbReference>
<keyword evidence="6 7" id="KW-0472">Membrane</keyword>
<accession>A0A1I3PY23</accession>
<feature type="transmembrane region" description="Helical" evidence="7">
    <location>
        <begin position="544"/>
        <end position="564"/>
    </location>
</feature>
<dbReference type="SUPFAM" id="SSF116726">
    <property type="entry name" value="TrkA C-terminal domain-like"/>
    <property type="match status" value="2"/>
</dbReference>
<dbReference type="Pfam" id="PF02080">
    <property type="entry name" value="TrkA_C"/>
    <property type="match status" value="2"/>
</dbReference>
<comment type="subcellular location">
    <subcellularLocation>
        <location evidence="1">Membrane</location>
        <topology evidence="1">Multi-pass membrane protein</topology>
    </subcellularLocation>
</comment>
<dbReference type="PROSITE" id="PS01271">
    <property type="entry name" value="NA_SULFATE"/>
    <property type="match status" value="1"/>
</dbReference>
<evidence type="ECO:0000256" key="1">
    <source>
        <dbReference type="ARBA" id="ARBA00004141"/>
    </source>
</evidence>
<evidence type="ECO:0000313" key="9">
    <source>
        <dbReference type="EMBL" id="SFJ26330.1"/>
    </source>
</evidence>
<keyword evidence="3 7" id="KW-0812">Transmembrane</keyword>
<dbReference type="Pfam" id="PF03600">
    <property type="entry name" value="CitMHS"/>
    <property type="match status" value="1"/>
</dbReference>
<protein>
    <submittedName>
        <fullName evidence="9">Di-and tricarboxylate transporter</fullName>
    </submittedName>
</protein>
<evidence type="ECO:0000256" key="6">
    <source>
        <dbReference type="ARBA" id="ARBA00023136"/>
    </source>
</evidence>
<keyword evidence="2" id="KW-0813">Transport</keyword>
<gene>
    <name evidence="9" type="ORF">SAMN05421753_11772</name>
</gene>
<keyword evidence="5 7" id="KW-1133">Transmembrane helix</keyword>
<feature type="transmembrane region" description="Helical" evidence="7">
    <location>
        <begin position="499"/>
        <end position="532"/>
    </location>
</feature>
<feature type="transmembrane region" description="Helical" evidence="7">
    <location>
        <begin position="30"/>
        <end position="50"/>
    </location>
</feature>
<evidence type="ECO:0000313" key="10">
    <source>
        <dbReference type="Proteomes" id="UP000199518"/>
    </source>
</evidence>
<organism evidence="9 10">
    <name type="scientific">Planctomicrobium piriforme</name>
    <dbReference type="NCBI Taxonomy" id="1576369"/>
    <lineage>
        <taxon>Bacteria</taxon>
        <taxon>Pseudomonadati</taxon>
        <taxon>Planctomycetota</taxon>
        <taxon>Planctomycetia</taxon>
        <taxon>Planctomycetales</taxon>
        <taxon>Planctomycetaceae</taxon>
        <taxon>Planctomicrobium</taxon>
    </lineage>
</organism>
<dbReference type="InterPro" id="IPR036721">
    <property type="entry name" value="RCK_C_sf"/>
</dbReference>
<evidence type="ECO:0000256" key="7">
    <source>
        <dbReference type="SAM" id="Phobius"/>
    </source>
</evidence>
<feature type="transmembrane region" description="Helical" evidence="7">
    <location>
        <begin position="57"/>
        <end position="75"/>
    </location>
</feature>
<dbReference type="InterPro" id="IPR051679">
    <property type="entry name" value="DASS-Related_Transporters"/>
</dbReference>
<dbReference type="InterPro" id="IPR031312">
    <property type="entry name" value="Na/sul_symport_CS"/>
</dbReference>
<dbReference type="PROSITE" id="PS51202">
    <property type="entry name" value="RCK_C"/>
    <property type="match status" value="2"/>
</dbReference>
<dbReference type="STRING" id="1576369.SAMN05421753_11772"/>
<evidence type="ECO:0000256" key="2">
    <source>
        <dbReference type="ARBA" id="ARBA00022448"/>
    </source>
</evidence>
<feature type="transmembrane region" description="Helical" evidence="7">
    <location>
        <begin position="461"/>
        <end position="479"/>
    </location>
</feature>
<feature type="transmembrane region" description="Helical" evidence="7">
    <location>
        <begin position="95"/>
        <end position="123"/>
    </location>
</feature>
<keyword evidence="10" id="KW-1185">Reference proteome</keyword>
<dbReference type="Gene3D" id="3.30.70.1450">
    <property type="entry name" value="Regulator of K+ conductance, C-terminal domain"/>
    <property type="match status" value="2"/>
</dbReference>
<evidence type="ECO:0000256" key="4">
    <source>
        <dbReference type="ARBA" id="ARBA00022737"/>
    </source>
</evidence>
<dbReference type="GO" id="GO:0006813">
    <property type="term" value="P:potassium ion transport"/>
    <property type="evidence" value="ECO:0007669"/>
    <property type="project" value="InterPro"/>
</dbReference>
<dbReference type="GO" id="GO:0005886">
    <property type="term" value="C:plasma membrane"/>
    <property type="evidence" value="ECO:0007669"/>
    <property type="project" value="TreeGrafter"/>
</dbReference>